<dbReference type="Pfam" id="PF11457">
    <property type="entry name" value="DUF3021"/>
    <property type="match status" value="1"/>
</dbReference>
<keyword evidence="1" id="KW-0472">Membrane</keyword>
<protein>
    <submittedName>
        <fullName evidence="2">DUF3021 domain-containing protein</fullName>
    </submittedName>
</protein>
<keyword evidence="1" id="KW-1133">Transmembrane helix</keyword>
<feature type="transmembrane region" description="Helical" evidence="1">
    <location>
        <begin position="98"/>
        <end position="122"/>
    </location>
</feature>
<evidence type="ECO:0000313" key="2">
    <source>
        <dbReference type="EMBL" id="TFB13473.1"/>
    </source>
</evidence>
<dbReference type="OrthoDB" id="2735472at2"/>
<accession>A0A4Y8IC54</accession>
<proteinExistence type="predicted"/>
<feature type="transmembrane region" description="Helical" evidence="1">
    <location>
        <begin position="12"/>
        <end position="32"/>
    </location>
</feature>
<comment type="caution">
    <text evidence="2">The sequence shown here is derived from an EMBL/GenBank/DDBJ whole genome shotgun (WGS) entry which is preliminary data.</text>
</comment>
<evidence type="ECO:0000313" key="3">
    <source>
        <dbReference type="Proteomes" id="UP000297975"/>
    </source>
</evidence>
<dbReference type="RefSeq" id="WP_134341484.1">
    <property type="nucleotide sequence ID" value="NZ_SOPW01000025.1"/>
</dbReference>
<organism evidence="2 3">
    <name type="scientific">Filobacillus milosensis</name>
    <dbReference type="NCBI Taxonomy" id="94137"/>
    <lineage>
        <taxon>Bacteria</taxon>
        <taxon>Bacillati</taxon>
        <taxon>Bacillota</taxon>
        <taxon>Bacilli</taxon>
        <taxon>Bacillales</taxon>
        <taxon>Bacillaceae</taxon>
        <taxon>Filobacillus</taxon>
    </lineage>
</organism>
<keyword evidence="1" id="KW-0812">Transmembrane</keyword>
<sequence>MMINEALKRSFIGLGFAAIVTFIALTIMMMTGSEQTVATIWENMLGSMLVGVYFGVASLIFEKETWSPLKQTTIHFLVSISIWLPIAFYLGWVPMGVVPLLIAITLFVVSYAMFWLGTRMYFLKLEKEMNRTVSKNN</sequence>
<dbReference type="InterPro" id="IPR021560">
    <property type="entry name" value="DUF3021"/>
</dbReference>
<gene>
    <name evidence="2" type="ORF">E3U55_15995</name>
</gene>
<dbReference type="EMBL" id="SOPW01000025">
    <property type="protein sequence ID" value="TFB13473.1"/>
    <property type="molecule type" value="Genomic_DNA"/>
</dbReference>
<feature type="transmembrane region" description="Helical" evidence="1">
    <location>
        <begin position="44"/>
        <end position="61"/>
    </location>
</feature>
<keyword evidence="3" id="KW-1185">Reference proteome</keyword>
<dbReference type="AlphaFoldDB" id="A0A4Y8IC54"/>
<evidence type="ECO:0000256" key="1">
    <source>
        <dbReference type="SAM" id="Phobius"/>
    </source>
</evidence>
<dbReference type="Proteomes" id="UP000297975">
    <property type="component" value="Unassembled WGS sequence"/>
</dbReference>
<feature type="transmembrane region" description="Helical" evidence="1">
    <location>
        <begin position="73"/>
        <end position="92"/>
    </location>
</feature>
<name>A0A4Y8IC54_9BACI</name>
<reference evidence="2 3" key="1">
    <citation type="submission" date="2019-03" db="EMBL/GenBank/DDBJ databases">
        <authorList>
            <person name="He R.-H."/>
        </authorList>
    </citation>
    <scope>NUCLEOTIDE SEQUENCE [LARGE SCALE GENOMIC DNA]</scope>
    <source>
        <strain evidence="3">SH 714</strain>
    </source>
</reference>